<proteinExistence type="predicted"/>
<dbReference type="PROSITE" id="PS51857">
    <property type="entry name" value="CSD_2"/>
    <property type="match status" value="1"/>
</dbReference>
<dbReference type="SUPFAM" id="SSF50249">
    <property type="entry name" value="Nucleic acid-binding proteins"/>
    <property type="match status" value="1"/>
</dbReference>
<dbReference type="AlphaFoldDB" id="A0A8C3E024"/>
<sequence length="309" mass="33692">MRLGELCRARSSSFHSNTRNRAVQHRAETGPLTKQHGVGGAEPLAGRGAGGNGNARARRAQTRAKAAPLRGHGAAAMQGPDRDVGVSKAAAAARQKTAATRKKEKIIVAKVLGIVKWYNVKQNYGFITRCDNKEDIFVHCTAIMKNNPKKYIPSLGDKEVVEFKIIQGRKGLQAANVTGSGGVSVKGSIYAANRSHPRQYPHYKQPMQSPFPNPTFPFYPISCYPFFHPWFPSQNHAFTNFPTGTNGRNPLLPQFPHKACSEKINISETSIKNPSIYISFHGPRCLIHHVAVIPAVTNGGNAGRTIPNP</sequence>
<organism evidence="2 3">
    <name type="scientific">Corvus moneduloides</name>
    <name type="common">New Caledonian crow</name>
    <dbReference type="NCBI Taxonomy" id="1196302"/>
    <lineage>
        <taxon>Eukaryota</taxon>
        <taxon>Metazoa</taxon>
        <taxon>Chordata</taxon>
        <taxon>Craniata</taxon>
        <taxon>Vertebrata</taxon>
        <taxon>Euteleostomi</taxon>
        <taxon>Archelosauria</taxon>
        <taxon>Archosauria</taxon>
        <taxon>Dinosauria</taxon>
        <taxon>Saurischia</taxon>
        <taxon>Theropoda</taxon>
        <taxon>Coelurosauria</taxon>
        <taxon>Aves</taxon>
        <taxon>Neognathae</taxon>
        <taxon>Neoaves</taxon>
        <taxon>Telluraves</taxon>
        <taxon>Australaves</taxon>
        <taxon>Passeriformes</taxon>
        <taxon>Corvoidea</taxon>
        <taxon>Corvidae</taxon>
        <taxon>Corvus</taxon>
    </lineage>
</organism>
<reference evidence="3" key="1">
    <citation type="submission" date="2019-10" db="EMBL/GenBank/DDBJ databases">
        <title>Corvus moneduloides (New Caledonian crow) genome, bCorMon1, primary haplotype.</title>
        <authorList>
            <person name="Rutz C."/>
            <person name="Fungtammasan C."/>
            <person name="Mountcastle J."/>
            <person name="Formenti G."/>
            <person name="Chow W."/>
            <person name="Howe K."/>
            <person name="Steele M.P."/>
            <person name="Fernandes J."/>
            <person name="Gilbert M.T.P."/>
            <person name="Fedrigo O."/>
            <person name="Jarvis E.D."/>
            <person name="Gemmell N."/>
        </authorList>
    </citation>
    <scope>NUCLEOTIDE SEQUENCE [LARGE SCALE GENOMIC DNA]</scope>
</reference>
<dbReference type="InterPro" id="IPR002059">
    <property type="entry name" value="CSP_DNA-bd"/>
</dbReference>
<reference evidence="2" key="3">
    <citation type="submission" date="2025-09" db="UniProtKB">
        <authorList>
            <consortium name="Ensembl"/>
        </authorList>
    </citation>
    <scope>IDENTIFICATION</scope>
</reference>
<keyword evidence="3" id="KW-1185">Reference proteome</keyword>
<dbReference type="InterPro" id="IPR012340">
    <property type="entry name" value="NA-bd_OB-fold"/>
</dbReference>
<dbReference type="Gene3D" id="2.40.50.140">
    <property type="entry name" value="Nucleic acid-binding proteins"/>
    <property type="match status" value="1"/>
</dbReference>
<dbReference type="PROSITE" id="PS00352">
    <property type="entry name" value="CSD_1"/>
    <property type="match status" value="1"/>
</dbReference>
<dbReference type="Ensembl" id="ENSCMUT00000015362.2">
    <property type="protein sequence ID" value="ENSCMUP00000014303.2"/>
    <property type="gene ID" value="ENSCMUG00000008938.2"/>
</dbReference>
<dbReference type="InterPro" id="IPR011129">
    <property type="entry name" value="CSD"/>
</dbReference>
<name>A0A8C3E024_CORMO</name>
<accession>A0A8U7NYN6</accession>
<reference evidence="2" key="2">
    <citation type="submission" date="2025-08" db="UniProtKB">
        <authorList>
            <consortium name="Ensembl"/>
        </authorList>
    </citation>
    <scope>IDENTIFICATION</scope>
</reference>
<dbReference type="InterPro" id="IPR019844">
    <property type="entry name" value="CSD_CS"/>
</dbReference>
<feature type="region of interest" description="Disordered" evidence="1">
    <location>
        <begin position="1"/>
        <end position="60"/>
    </location>
</feature>
<dbReference type="GO" id="GO:0003676">
    <property type="term" value="F:nucleic acid binding"/>
    <property type="evidence" value="ECO:0007669"/>
    <property type="project" value="InterPro"/>
</dbReference>
<evidence type="ECO:0000256" key="1">
    <source>
        <dbReference type="SAM" id="MobiDB-lite"/>
    </source>
</evidence>
<protein>
    <submittedName>
        <fullName evidence="2">Uncharacterized protein</fullName>
    </submittedName>
</protein>
<dbReference type="Proteomes" id="UP000694553">
    <property type="component" value="Unassembled WGS sequence"/>
</dbReference>
<evidence type="ECO:0000313" key="3">
    <source>
        <dbReference type="Proteomes" id="UP000694553"/>
    </source>
</evidence>
<dbReference type="Pfam" id="PF00313">
    <property type="entry name" value="CSD"/>
    <property type="match status" value="1"/>
</dbReference>
<dbReference type="SMART" id="SM00357">
    <property type="entry name" value="CSP"/>
    <property type="match status" value="1"/>
</dbReference>
<dbReference type="InterPro" id="IPR050181">
    <property type="entry name" value="Cold_shock_domain"/>
</dbReference>
<dbReference type="PANTHER" id="PTHR11544">
    <property type="entry name" value="COLD SHOCK DOMAIN CONTAINING PROTEINS"/>
    <property type="match status" value="1"/>
</dbReference>
<feature type="compositionally biased region" description="Polar residues" evidence="1">
    <location>
        <begin position="10"/>
        <end position="21"/>
    </location>
</feature>
<evidence type="ECO:0000313" key="2">
    <source>
        <dbReference type="Ensembl" id="ENSCMUP00000014303.2"/>
    </source>
</evidence>
<accession>A0A8C3E024</accession>
<dbReference type="CDD" id="cd04458">
    <property type="entry name" value="CSP_CDS"/>
    <property type="match status" value="1"/>
</dbReference>
<dbReference type="PRINTS" id="PR00050">
    <property type="entry name" value="COLDSHOCK"/>
</dbReference>